<dbReference type="Proteomes" id="UP000606274">
    <property type="component" value="Unassembled WGS sequence"/>
</dbReference>
<dbReference type="PROSITE" id="PS50262">
    <property type="entry name" value="G_PROTEIN_RECEP_F1_2"/>
    <property type="match status" value="2"/>
</dbReference>
<comment type="subcellular location">
    <subcellularLocation>
        <location evidence="1">Cell membrane</location>
        <topology evidence="1">Multi-pass membrane protein</topology>
    </subcellularLocation>
</comment>
<evidence type="ECO:0000256" key="9">
    <source>
        <dbReference type="ARBA" id="ARBA00023180"/>
    </source>
</evidence>
<feature type="transmembrane region" description="Helical" evidence="12">
    <location>
        <begin position="603"/>
        <end position="623"/>
    </location>
</feature>
<keyword evidence="7" id="KW-1015">Disulfide bond</keyword>
<dbReference type="Gene3D" id="1.20.1070.10">
    <property type="entry name" value="Rhodopsin 7-helix transmembrane proteins"/>
    <property type="match status" value="2"/>
</dbReference>
<evidence type="ECO:0000256" key="5">
    <source>
        <dbReference type="ARBA" id="ARBA00023040"/>
    </source>
</evidence>
<evidence type="ECO:0000259" key="13">
    <source>
        <dbReference type="PROSITE" id="PS50262"/>
    </source>
</evidence>
<keyword evidence="4 12" id="KW-1133">Transmembrane helix</keyword>
<dbReference type="PANTHER" id="PTHR24249:SF381">
    <property type="entry name" value="TRACE AMINE ASSOCIATED RECEPTOR 19P-RELATED"/>
    <property type="match status" value="1"/>
</dbReference>
<evidence type="ECO:0000256" key="1">
    <source>
        <dbReference type="ARBA" id="ARBA00004651"/>
    </source>
</evidence>
<keyword evidence="6 12" id="KW-0472">Membrane</keyword>
<evidence type="ECO:0000256" key="2">
    <source>
        <dbReference type="ARBA" id="ARBA00022475"/>
    </source>
</evidence>
<dbReference type="SUPFAM" id="SSF81321">
    <property type="entry name" value="Family A G protein-coupled receptor-like"/>
    <property type="match status" value="2"/>
</dbReference>
<feature type="transmembrane region" description="Helical" evidence="12">
    <location>
        <begin position="566"/>
        <end position="583"/>
    </location>
</feature>
<organism evidence="14 15">
    <name type="scientific">Silurus meridionalis</name>
    <name type="common">Southern catfish</name>
    <name type="synonym">Silurus soldatovi meridionalis</name>
    <dbReference type="NCBI Taxonomy" id="175797"/>
    <lineage>
        <taxon>Eukaryota</taxon>
        <taxon>Metazoa</taxon>
        <taxon>Chordata</taxon>
        <taxon>Craniata</taxon>
        <taxon>Vertebrata</taxon>
        <taxon>Euteleostomi</taxon>
        <taxon>Actinopterygii</taxon>
        <taxon>Neopterygii</taxon>
        <taxon>Teleostei</taxon>
        <taxon>Ostariophysi</taxon>
        <taxon>Siluriformes</taxon>
        <taxon>Siluridae</taxon>
        <taxon>Silurus</taxon>
    </lineage>
</organism>
<evidence type="ECO:0000256" key="11">
    <source>
        <dbReference type="RuleBase" id="RU000688"/>
    </source>
</evidence>
<dbReference type="InterPro" id="IPR050569">
    <property type="entry name" value="TAAR"/>
</dbReference>
<feature type="transmembrane region" description="Helical" evidence="12">
    <location>
        <begin position="382"/>
        <end position="406"/>
    </location>
</feature>
<evidence type="ECO:0000256" key="6">
    <source>
        <dbReference type="ARBA" id="ARBA00023136"/>
    </source>
</evidence>
<dbReference type="PROSITE" id="PS00237">
    <property type="entry name" value="G_PROTEIN_RECEP_F1_1"/>
    <property type="match status" value="2"/>
</dbReference>
<feature type="transmembrane region" description="Helical" evidence="12">
    <location>
        <begin position="60"/>
        <end position="84"/>
    </location>
</feature>
<feature type="transmembrane region" description="Helical" evidence="12">
    <location>
        <begin position="503"/>
        <end position="524"/>
    </location>
</feature>
<keyword evidence="9" id="KW-0325">Glycoprotein</keyword>
<feature type="transmembrane region" description="Helical" evidence="12">
    <location>
        <begin position="96"/>
        <end position="118"/>
    </location>
</feature>
<feature type="domain" description="G-protein coupled receptors family 1 profile" evidence="13">
    <location>
        <begin position="39"/>
        <end position="294"/>
    </location>
</feature>
<gene>
    <name evidence="14" type="ORF">HF521_008269</name>
</gene>
<feature type="non-terminal residue" evidence="14">
    <location>
        <position position="641"/>
    </location>
</feature>
<evidence type="ECO:0000313" key="15">
    <source>
        <dbReference type="Proteomes" id="UP000606274"/>
    </source>
</evidence>
<keyword evidence="8 11" id="KW-0675">Receptor</keyword>
<dbReference type="PANTHER" id="PTHR24249">
    <property type="entry name" value="HISTAMINE RECEPTOR-RELATED G-PROTEIN COUPLED RECEPTOR"/>
    <property type="match status" value="1"/>
</dbReference>
<dbReference type="EMBL" id="JABFDY010000018">
    <property type="protein sequence ID" value="KAF7694516.1"/>
    <property type="molecule type" value="Genomic_DNA"/>
</dbReference>
<dbReference type="SMART" id="SM01381">
    <property type="entry name" value="7TM_GPCR_Srsx"/>
    <property type="match status" value="1"/>
</dbReference>
<evidence type="ECO:0000313" key="14">
    <source>
        <dbReference type="EMBL" id="KAF7694516.1"/>
    </source>
</evidence>
<sequence length="641" mass="72764">MNLSDRCEHFSCPERSVSPAVYILLYVCSAAVVLLTVCGNLLVIISVFHFKQLHTPTNMLVLSLAVSDFFIGASVMPSVFIWTIESCWIFYSEYCIGLMIISFMLWNLSVYVVALISVDRYLALSNPFFYSNTISTRTMCIVVSSHWCLCLVYNTAHYYFSGTTVSPGMCPGECLITLNDFVFSIDLVISFIFPLSVIIILYSLVFLIAKKHATAIRELNNHTRPQTQKITSHSMKSERKAAKVLGILVAMFLACSLPYYIYSLLGSVIELHMETAQKLLILVYMNSTFNPVIYALFYPWFRRCIKLIITLQIFQTDSALISLNLSDRCEHFSCPERSVSPAVYILLYVCGAAVVLLTVCGNLLIIISVLHFKQLHTPTNMLVLSLAVTDFFIGAFVMPSVFIWTIESCWIFYSEYCISLMIISFILWNLSVYVVALISVDRYLVLSNPFFYSNTISTRTMCTVVSSHWCLCLVYYTAHYYFSGTTVSPGMCPGECLITLNDFVFSIDLVVSFIFPLSVIIILYSRVFLIAKKHATAIRELNNHTRPQTQKITSHSMKSERKAAKVLSILVAMFLACALPYYIYSLLGSVIELHMETGQKLLILVYMNSTINPVIYALFYPWFRRCIKLIITLQIFQTDSS</sequence>
<dbReference type="PRINTS" id="PR00237">
    <property type="entry name" value="GPCRRHODOPSN"/>
</dbReference>
<evidence type="ECO:0000256" key="4">
    <source>
        <dbReference type="ARBA" id="ARBA00022989"/>
    </source>
</evidence>
<evidence type="ECO:0000256" key="12">
    <source>
        <dbReference type="SAM" id="Phobius"/>
    </source>
</evidence>
<evidence type="ECO:0000256" key="3">
    <source>
        <dbReference type="ARBA" id="ARBA00022692"/>
    </source>
</evidence>
<keyword evidence="15" id="KW-1185">Reference proteome</keyword>
<proteinExistence type="inferred from homology"/>
<dbReference type="Pfam" id="PF00001">
    <property type="entry name" value="7tm_1"/>
    <property type="match status" value="2"/>
</dbReference>
<comment type="similarity">
    <text evidence="11">Belongs to the G-protein coupled receptor 1 family.</text>
</comment>
<evidence type="ECO:0000256" key="10">
    <source>
        <dbReference type="ARBA" id="ARBA00023224"/>
    </source>
</evidence>
<dbReference type="AlphaFoldDB" id="A0A8T0ANW1"/>
<keyword evidence="5 11" id="KW-0297">G-protein coupled receptor</keyword>
<keyword evidence="10 11" id="KW-0807">Transducer</keyword>
<comment type="caution">
    <text evidence="14">The sequence shown here is derived from an EMBL/GenBank/DDBJ whole genome shotgun (WGS) entry which is preliminary data.</text>
</comment>
<evidence type="ECO:0000256" key="7">
    <source>
        <dbReference type="ARBA" id="ARBA00023157"/>
    </source>
</evidence>
<name>A0A8T0ANW1_SILME</name>
<dbReference type="GO" id="GO:0005886">
    <property type="term" value="C:plasma membrane"/>
    <property type="evidence" value="ECO:0007669"/>
    <property type="project" value="UniProtKB-SubCell"/>
</dbReference>
<feature type="transmembrane region" description="Helical" evidence="12">
    <location>
        <begin position="418"/>
        <end position="440"/>
    </location>
</feature>
<dbReference type="InterPro" id="IPR000276">
    <property type="entry name" value="GPCR_Rhodpsn"/>
</dbReference>
<accession>A0A8T0ANW1</accession>
<keyword evidence="3 11" id="KW-0812">Transmembrane</keyword>
<dbReference type="InterPro" id="IPR017452">
    <property type="entry name" value="GPCR_Rhodpsn_7TM"/>
</dbReference>
<keyword evidence="2" id="KW-1003">Cell membrane</keyword>
<feature type="transmembrane region" description="Helical" evidence="12">
    <location>
        <begin position="345"/>
        <end position="370"/>
    </location>
</feature>
<feature type="transmembrane region" description="Helical" evidence="12">
    <location>
        <begin position="244"/>
        <end position="261"/>
    </location>
</feature>
<reference evidence="14" key="1">
    <citation type="submission" date="2020-08" db="EMBL/GenBank/DDBJ databases">
        <title>Chromosome-level assembly of Southern catfish (Silurus meridionalis) provides insights into visual adaptation to the nocturnal and benthic lifestyles.</title>
        <authorList>
            <person name="Zhang Y."/>
            <person name="Wang D."/>
            <person name="Peng Z."/>
        </authorList>
    </citation>
    <scope>NUCLEOTIDE SEQUENCE</scope>
    <source>
        <strain evidence="14">SWU-2019-XX</strain>
        <tissue evidence="14">Muscle</tissue>
    </source>
</reference>
<feature type="domain" description="G-protein coupled receptors family 1 profile" evidence="13">
    <location>
        <begin position="361"/>
        <end position="616"/>
    </location>
</feature>
<dbReference type="FunFam" id="1.20.1070.10:FF:000030">
    <property type="entry name" value="trace amine-associated receptor 1"/>
    <property type="match status" value="2"/>
</dbReference>
<protein>
    <recommendedName>
        <fullName evidence="13">G-protein coupled receptors family 1 profile domain-containing protein</fullName>
    </recommendedName>
</protein>
<dbReference type="GO" id="GO:0001594">
    <property type="term" value="F:trace-amine receptor activity"/>
    <property type="evidence" value="ECO:0007669"/>
    <property type="project" value="TreeGrafter"/>
</dbReference>
<feature type="transmembrane region" description="Helical" evidence="12">
    <location>
        <begin position="20"/>
        <end position="48"/>
    </location>
</feature>
<feature type="transmembrane region" description="Helical" evidence="12">
    <location>
        <begin position="181"/>
        <end position="209"/>
    </location>
</feature>
<feature type="transmembrane region" description="Helical" evidence="12">
    <location>
        <begin position="281"/>
        <end position="300"/>
    </location>
</feature>
<evidence type="ECO:0000256" key="8">
    <source>
        <dbReference type="ARBA" id="ARBA00023170"/>
    </source>
</evidence>